<feature type="transmembrane region" description="Helical" evidence="16">
    <location>
        <begin position="172"/>
        <end position="190"/>
    </location>
</feature>
<feature type="repeat" description="Solcar" evidence="14">
    <location>
        <begin position="113"/>
        <end position="201"/>
    </location>
</feature>
<dbReference type="PRINTS" id="PR00926">
    <property type="entry name" value="MITOCARRIER"/>
</dbReference>
<keyword evidence="7" id="KW-0677">Repeat</keyword>
<keyword evidence="9 16" id="KW-1133">Transmembrane helix</keyword>
<dbReference type="Pfam" id="PF00153">
    <property type="entry name" value="Mito_carr"/>
    <property type="match status" value="3"/>
</dbReference>
<comment type="similarity">
    <text evidence="2 15">Belongs to the mitochondrial carrier (TC 2.A.29) family.</text>
</comment>
<dbReference type="Gene3D" id="1.50.40.10">
    <property type="entry name" value="Mitochondrial carrier domain"/>
    <property type="match status" value="1"/>
</dbReference>
<feature type="transmembrane region" description="Helical" evidence="16">
    <location>
        <begin position="210"/>
        <end position="232"/>
    </location>
</feature>
<dbReference type="PRINTS" id="PR00927">
    <property type="entry name" value="ADPTRNSLCASE"/>
</dbReference>
<evidence type="ECO:0000256" key="9">
    <source>
        <dbReference type="ARBA" id="ARBA00022989"/>
    </source>
</evidence>
<dbReference type="InterPro" id="IPR002067">
    <property type="entry name" value="MCP"/>
</dbReference>
<evidence type="ECO:0000256" key="8">
    <source>
        <dbReference type="ARBA" id="ARBA00022792"/>
    </source>
</evidence>
<accession>A0A7S4KRT2</accession>
<comment type="function">
    <text evidence="16">Catalyzes the exchange of ADP and ATP across the membrane.</text>
</comment>
<evidence type="ECO:0000256" key="13">
    <source>
        <dbReference type="ARBA" id="ARBA00045250"/>
    </source>
</evidence>
<keyword evidence="11 14" id="KW-0472">Membrane</keyword>
<keyword evidence="4 15" id="KW-0813">Transport</keyword>
<evidence type="ECO:0000256" key="5">
    <source>
        <dbReference type="ARBA" id="ARBA00022449"/>
    </source>
</evidence>
<evidence type="ECO:0000256" key="3">
    <source>
        <dbReference type="ARBA" id="ARBA00011245"/>
    </source>
</evidence>
<evidence type="ECO:0000256" key="7">
    <source>
        <dbReference type="ARBA" id="ARBA00022737"/>
    </source>
</evidence>
<organism evidence="17">
    <name type="scientific">Paramoeba aestuarina</name>
    <dbReference type="NCBI Taxonomy" id="180227"/>
    <lineage>
        <taxon>Eukaryota</taxon>
        <taxon>Amoebozoa</taxon>
        <taxon>Discosea</taxon>
        <taxon>Flabellinia</taxon>
        <taxon>Dactylopodida</taxon>
        <taxon>Paramoebidae</taxon>
        <taxon>Paramoeba</taxon>
    </lineage>
</organism>
<evidence type="ECO:0000256" key="14">
    <source>
        <dbReference type="PROSITE-ProRule" id="PRU00282"/>
    </source>
</evidence>
<sequence>MPDQKGNQFVRDLLLGGVIGAISKTIMSPVERVKILMQTMDSNPKVISGEVKPYAGIGDCFRRVSAEQGVAAFWRGNLVNCLRYAPQQGSALAFNDFFKSIFPKKDKNKEFAMFFLNNLMAGGLGGATAMVVCYPMDFARTRLASDLQAGKGQFNGIWDCLSKTVKQQGLQGLYRGTAVSIAGAFVYRAGQLGLYGTIMGLNPYAKDKGLIGFGSAVVIATAARTAVLPFNYPFDTVRRRLMLESEKAPADRLYKNGIHCAGQVMKKEGLAGMYKGLFPEIFRGFGGVMVIVIYERIKNYLG</sequence>
<evidence type="ECO:0000256" key="2">
    <source>
        <dbReference type="ARBA" id="ARBA00006375"/>
    </source>
</evidence>
<name>A0A7S4KRT2_9EUKA</name>
<comment type="catalytic activity">
    <reaction evidence="12">
        <text>ADP(in) + ATP(out) = ADP(out) + ATP(in)</text>
        <dbReference type="Rhea" id="RHEA:34999"/>
        <dbReference type="ChEBI" id="CHEBI:30616"/>
        <dbReference type="ChEBI" id="CHEBI:456216"/>
    </reaction>
    <physiologicalReaction direction="left-to-right" evidence="12">
        <dbReference type="Rhea" id="RHEA:35000"/>
    </physiologicalReaction>
</comment>
<evidence type="ECO:0000256" key="4">
    <source>
        <dbReference type="ARBA" id="ARBA00022448"/>
    </source>
</evidence>
<feature type="repeat" description="Solcar" evidence="14">
    <location>
        <begin position="7"/>
        <end position="101"/>
    </location>
</feature>
<evidence type="ECO:0000256" key="1">
    <source>
        <dbReference type="ARBA" id="ARBA00004448"/>
    </source>
</evidence>
<gene>
    <name evidence="17" type="ORF">NAES01612_LOCUS10411</name>
</gene>
<keyword evidence="8" id="KW-0999">Mitochondrion inner membrane</keyword>
<evidence type="ECO:0000256" key="12">
    <source>
        <dbReference type="ARBA" id="ARBA00024143"/>
    </source>
</evidence>
<dbReference type="EMBL" id="HBKR01015731">
    <property type="protein sequence ID" value="CAE2303427.1"/>
    <property type="molecule type" value="Transcribed_RNA"/>
</dbReference>
<dbReference type="InterPro" id="IPR023395">
    <property type="entry name" value="MCP_dom_sf"/>
</dbReference>
<dbReference type="PANTHER" id="PTHR45635">
    <property type="entry name" value="ADP,ATP CARRIER PROTEIN 1-RELATED-RELATED"/>
    <property type="match status" value="1"/>
</dbReference>
<keyword evidence="6 14" id="KW-0812">Transmembrane</keyword>
<evidence type="ECO:0000256" key="6">
    <source>
        <dbReference type="ARBA" id="ARBA00022692"/>
    </source>
</evidence>
<evidence type="ECO:0000256" key="16">
    <source>
        <dbReference type="RuleBase" id="RU368008"/>
    </source>
</evidence>
<keyword evidence="5" id="KW-0050">Antiport</keyword>
<dbReference type="GO" id="GO:0005471">
    <property type="term" value="F:ATP:ADP antiporter activity"/>
    <property type="evidence" value="ECO:0007669"/>
    <property type="project" value="UniProtKB-UniRule"/>
</dbReference>
<dbReference type="GO" id="GO:0140021">
    <property type="term" value="P:mitochondrial ADP transmembrane transport"/>
    <property type="evidence" value="ECO:0007669"/>
    <property type="project" value="InterPro"/>
</dbReference>
<dbReference type="GO" id="GO:1990544">
    <property type="term" value="P:mitochondrial ATP transmembrane transport"/>
    <property type="evidence" value="ECO:0007669"/>
    <property type="project" value="InterPro"/>
</dbReference>
<evidence type="ECO:0000313" key="17">
    <source>
        <dbReference type="EMBL" id="CAE2303427.1"/>
    </source>
</evidence>
<dbReference type="InterPro" id="IPR002113">
    <property type="entry name" value="ADT_euk_type"/>
</dbReference>
<reference evidence="17" key="1">
    <citation type="submission" date="2021-01" db="EMBL/GenBank/DDBJ databases">
        <authorList>
            <person name="Corre E."/>
            <person name="Pelletier E."/>
            <person name="Niang G."/>
            <person name="Scheremetjew M."/>
            <person name="Finn R."/>
            <person name="Kale V."/>
            <person name="Holt S."/>
            <person name="Cochrane G."/>
            <person name="Meng A."/>
            <person name="Brown T."/>
            <person name="Cohen L."/>
        </authorList>
    </citation>
    <scope>NUCLEOTIDE SEQUENCE</scope>
    <source>
        <strain evidence="17">SoJaBio B1-5/56/2</strain>
    </source>
</reference>
<comment type="subcellular location">
    <subcellularLocation>
        <location evidence="16">Membrane</location>
        <topology evidence="16">Multi-pass membrane protein</topology>
    </subcellularLocation>
    <subcellularLocation>
        <location evidence="1">Mitochondrion inner membrane</location>
        <topology evidence="1">Multi-pass membrane protein</topology>
    </subcellularLocation>
</comment>
<dbReference type="AlphaFoldDB" id="A0A7S4KRT2"/>
<evidence type="ECO:0000256" key="15">
    <source>
        <dbReference type="RuleBase" id="RU000488"/>
    </source>
</evidence>
<dbReference type="GO" id="GO:0005743">
    <property type="term" value="C:mitochondrial inner membrane"/>
    <property type="evidence" value="ECO:0007669"/>
    <property type="project" value="UniProtKB-SubCell"/>
</dbReference>
<dbReference type="PANTHER" id="PTHR45635:SF14">
    <property type="entry name" value="ADP_ATP TRANSLOCASE"/>
    <property type="match status" value="1"/>
</dbReference>
<feature type="transmembrane region" description="Helical" evidence="16">
    <location>
        <begin position="111"/>
        <end position="134"/>
    </location>
</feature>
<protein>
    <recommendedName>
        <fullName evidence="16">ADP/ATP translocase</fullName>
    </recommendedName>
    <alternativeName>
        <fullName evidence="16">ADP,ATP carrier protein</fullName>
    </alternativeName>
</protein>
<evidence type="ECO:0000256" key="11">
    <source>
        <dbReference type="ARBA" id="ARBA00023136"/>
    </source>
</evidence>
<dbReference type="InterPro" id="IPR018108">
    <property type="entry name" value="MCP_transmembrane"/>
</dbReference>
<comment type="caution">
    <text evidence="16">Lacks conserved residue(s) required for the propagation of feature annotation.</text>
</comment>
<feature type="repeat" description="Solcar" evidence="14">
    <location>
        <begin position="211"/>
        <end position="300"/>
    </location>
</feature>
<keyword evidence="10" id="KW-0496">Mitochondrion</keyword>
<dbReference type="SUPFAM" id="SSF103506">
    <property type="entry name" value="Mitochondrial carrier"/>
    <property type="match status" value="1"/>
</dbReference>
<proteinExistence type="inferred from homology"/>
<comment type="subunit">
    <text evidence="3 16">Monomer.</text>
</comment>
<comment type="function">
    <text evidence="13">ADP:ATP antiporter that mediates import of ADP into the mitochondrial matrix for ATP synthesis, and export of ATP out to fuel the cell. Cycles between the cytoplasmic-open state (c-state) and the matrix-open state (m-state): operates by the alternating access mechanism with a single substrate-binding site intermittently exposed to either the cytosolic (c-state) or matrix (m-state) side of the inner mitochondrial membrane.</text>
</comment>
<evidence type="ECO:0000256" key="10">
    <source>
        <dbReference type="ARBA" id="ARBA00023128"/>
    </source>
</evidence>
<dbReference type="PROSITE" id="PS50920">
    <property type="entry name" value="SOLCAR"/>
    <property type="match status" value="3"/>
</dbReference>